<comment type="subcellular location">
    <subcellularLocation>
        <location evidence="5">Nucleus</location>
    </subcellularLocation>
</comment>
<dbReference type="Pfam" id="PF05920">
    <property type="entry name" value="Homeobox_KN"/>
    <property type="match status" value="1"/>
</dbReference>
<feature type="compositionally biased region" description="Basic and acidic residues" evidence="6">
    <location>
        <begin position="211"/>
        <end position="226"/>
    </location>
</feature>
<evidence type="ECO:0000313" key="10">
    <source>
        <dbReference type="Proteomes" id="UP000799750"/>
    </source>
</evidence>
<feature type="domain" description="Homeobox" evidence="7">
    <location>
        <begin position="184"/>
        <end position="247"/>
    </location>
</feature>
<feature type="DNA-binding region" description="Homeobox" evidence="5">
    <location>
        <begin position="186"/>
        <end position="248"/>
    </location>
</feature>
<dbReference type="GO" id="GO:0006355">
    <property type="term" value="P:regulation of DNA-templated transcription"/>
    <property type="evidence" value="ECO:0007669"/>
    <property type="project" value="InterPro"/>
</dbReference>
<name>A0A6A6QML6_9PEZI</name>
<keyword evidence="2 5" id="KW-0371">Homeobox</keyword>
<protein>
    <recommendedName>
        <fullName evidence="11">Homeobox domain-containing protein</fullName>
    </recommendedName>
</protein>
<feature type="compositionally biased region" description="Low complexity" evidence="6">
    <location>
        <begin position="323"/>
        <end position="334"/>
    </location>
</feature>
<dbReference type="PROSITE" id="PS50157">
    <property type="entry name" value="ZINC_FINGER_C2H2_2"/>
    <property type="match status" value="1"/>
</dbReference>
<evidence type="ECO:0000256" key="4">
    <source>
        <dbReference type="PROSITE-ProRule" id="PRU00042"/>
    </source>
</evidence>
<dbReference type="Gene3D" id="1.10.10.60">
    <property type="entry name" value="Homeodomain-like"/>
    <property type="match status" value="1"/>
</dbReference>
<evidence type="ECO:0000256" key="5">
    <source>
        <dbReference type="PROSITE-ProRule" id="PRU00108"/>
    </source>
</evidence>
<dbReference type="SMART" id="SM00355">
    <property type="entry name" value="ZnF_C2H2"/>
    <property type="match status" value="3"/>
</dbReference>
<dbReference type="OrthoDB" id="5399138at2759"/>
<dbReference type="PROSITE" id="PS00028">
    <property type="entry name" value="ZINC_FINGER_C2H2_1"/>
    <property type="match status" value="1"/>
</dbReference>
<feature type="compositionally biased region" description="Basic residues" evidence="6">
    <location>
        <begin position="240"/>
        <end position="250"/>
    </location>
</feature>
<feature type="domain" description="C2H2-type" evidence="8">
    <location>
        <begin position="407"/>
        <end position="435"/>
    </location>
</feature>
<evidence type="ECO:0000256" key="1">
    <source>
        <dbReference type="ARBA" id="ARBA00023125"/>
    </source>
</evidence>
<feature type="region of interest" description="Disordered" evidence="6">
    <location>
        <begin position="211"/>
        <end position="261"/>
    </location>
</feature>
<evidence type="ECO:0008006" key="11">
    <source>
        <dbReference type="Google" id="ProtNLM"/>
    </source>
</evidence>
<evidence type="ECO:0000259" key="8">
    <source>
        <dbReference type="PROSITE" id="PS50157"/>
    </source>
</evidence>
<dbReference type="PROSITE" id="PS50071">
    <property type="entry name" value="HOMEOBOX_2"/>
    <property type="match status" value="1"/>
</dbReference>
<keyword evidence="3 5" id="KW-0539">Nucleus</keyword>
<proteinExistence type="predicted"/>
<dbReference type="Gene3D" id="3.30.160.60">
    <property type="entry name" value="Classic Zinc Finger"/>
    <property type="match status" value="1"/>
</dbReference>
<keyword evidence="4" id="KW-0863">Zinc-finger</keyword>
<evidence type="ECO:0000259" key="7">
    <source>
        <dbReference type="PROSITE" id="PS50071"/>
    </source>
</evidence>
<dbReference type="CDD" id="cd00086">
    <property type="entry name" value="homeodomain"/>
    <property type="match status" value="1"/>
</dbReference>
<keyword evidence="10" id="KW-1185">Reference proteome</keyword>
<evidence type="ECO:0000313" key="9">
    <source>
        <dbReference type="EMBL" id="KAF2493512.1"/>
    </source>
</evidence>
<evidence type="ECO:0000256" key="2">
    <source>
        <dbReference type="ARBA" id="ARBA00023155"/>
    </source>
</evidence>
<gene>
    <name evidence="9" type="ORF">BU16DRAFT_528803</name>
</gene>
<reference evidence="9" key="1">
    <citation type="journal article" date="2020" name="Stud. Mycol.">
        <title>101 Dothideomycetes genomes: a test case for predicting lifestyles and emergence of pathogens.</title>
        <authorList>
            <person name="Haridas S."/>
            <person name="Albert R."/>
            <person name="Binder M."/>
            <person name="Bloem J."/>
            <person name="Labutti K."/>
            <person name="Salamov A."/>
            <person name="Andreopoulos B."/>
            <person name="Baker S."/>
            <person name="Barry K."/>
            <person name="Bills G."/>
            <person name="Bluhm B."/>
            <person name="Cannon C."/>
            <person name="Castanera R."/>
            <person name="Culley D."/>
            <person name="Daum C."/>
            <person name="Ezra D."/>
            <person name="Gonzalez J."/>
            <person name="Henrissat B."/>
            <person name="Kuo A."/>
            <person name="Liang C."/>
            <person name="Lipzen A."/>
            <person name="Lutzoni F."/>
            <person name="Magnuson J."/>
            <person name="Mondo S."/>
            <person name="Nolan M."/>
            <person name="Ohm R."/>
            <person name="Pangilinan J."/>
            <person name="Park H.-J."/>
            <person name="Ramirez L."/>
            <person name="Alfaro M."/>
            <person name="Sun H."/>
            <person name="Tritt A."/>
            <person name="Yoshinaga Y."/>
            <person name="Zwiers L.-H."/>
            <person name="Turgeon B."/>
            <person name="Goodwin S."/>
            <person name="Spatafora J."/>
            <person name="Crous P."/>
            <person name="Grigoriev I."/>
        </authorList>
    </citation>
    <scope>NUCLEOTIDE SEQUENCE</scope>
    <source>
        <strain evidence="9">CBS 269.34</strain>
    </source>
</reference>
<dbReference type="GO" id="GO:0008270">
    <property type="term" value="F:zinc ion binding"/>
    <property type="evidence" value="ECO:0007669"/>
    <property type="project" value="UniProtKB-KW"/>
</dbReference>
<evidence type="ECO:0000256" key="6">
    <source>
        <dbReference type="SAM" id="MobiDB-lite"/>
    </source>
</evidence>
<dbReference type="PANTHER" id="PTHR11850">
    <property type="entry name" value="HOMEOBOX PROTEIN TRANSCRIPTION FACTORS"/>
    <property type="match status" value="1"/>
</dbReference>
<dbReference type="GO" id="GO:0003677">
    <property type="term" value="F:DNA binding"/>
    <property type="evidence" value="ECO:0007669"/>
    <property type="project" value="UniProtKB-UniRule"/>
</dbReference>
<keyword evidence="4" id="KW-0479">Metal-binding</keyword>
<dbReference type="InterPro" id="IPR009057">
    <property type="entry name" value="Homeodomain-like_sf"/>
</dbReference>
<dbReference type="SMART" id="SM00389">
    <property type="entry name" value="HOX"/>
    <property type="match status" value="1"/>
</dbReference>
<feature type="region of interest" description="Disordered" evidence="6">
    <location>
        <begin position="300"/>
        <end position="397"/>
    </location>
</feature>
<dbReference type="InterPro" id="IPR050224">
    <property type="entry name" value="TALE_homeobox"/>
</dbReference>
<dbReference type="InterPro" id="IPR013087">
    <property type="entry name" value="Znf_C2H2_type"/>
</dbReference>
<feature type="compositionally biased region" description="Polar residues" evidence="6">
    <location>
        <begin position="336"/>
        <end position="380"/>
    </location>
</feature>
<organism evidence="9 10">
    <name type="scientific">Lophium mytilinum</name>
    <dbReference type="NCBI Taxonomy" id="390894"/>
    <lineage>
        <taxon>Eukaryota</taxon>
        <taxon>Fungi</taxon>
        <taxon>Dikarya</taxon>
        <taxon>Ascomycota</taxon>
        <taxon>Pezizomycotina</taxon>
        <taxon>Dothideomycetes</taxon>
        <taxon>Pleosporomycetidae</taxon>
        <taxon>Mytilinidiales</taxon>
        <taxon>Mytilinidiaceae</taxon>
        <taxon>Lophium</taxon>
    </lineage>
</organism>
<dbReference type="EMBL" id="MU004192">
    <property type="protein sequence ID" value="KAF2493512.1"/>
    <property type="molecule type" value="Genomic_DNA"/>
</dbReference>
<dbReference type="SUPFAM" id="SSF46689">
    <property type="entry name" value="Homeodomain-like"/>
    <property type="match status" value="1"/>
</dbReference>
<dbReference type="Proteomes" id="UP000799750">
    <property type="component" value="Unassembled WGS sequence"/>
</dbReference>
<feature type="compositionally biased region" description="Polar residues" evidence="6">
    <location>
        <begin position="227"/>
        <end position="238"/>
    </location>
</feature>
<dbReference type="GO" id="GO:0005634">
    <property type="term" value="C:nucleus"/>
    <property type="evidence" value="ECO:0007669"/>
    <property type="project" value="UniProtKB-SubCell"/>
</dbReference>
<keyword evidence="4" id="KW-0862">Zinc</keyword>
<dbReference type="InterPro" id="IPR008422">
    <property type="entry name" value="KN_HD"/>
</dbReference>
<dbReference type="AlphaFoldDB" id="A0A6A6QML6"/>
<sequence length="882" mass="98096">MENTNVHSDIAEFFDFGEAAMPDVIHHLAEDVAPVAEPNSLCLAHGTESTDGCVCVGFMGDFEIPETTAQPADKAEWNPDFSSWIPRYSKPEQACDYCHSRHLECFITYEGQSGCSPCNALFRPCSFVQTSAEPMRQSRKRLDTLDIVTEDSAHVFGGLTMKTRPMRSLGHMGPIEDEGFADSKDAKKGGIRFPRVAIKILKDWMDEHVDHPYPTEEDKNDLKEKTGLTSSQISNWMANTRRRQKARPKRTASPSIRPSEAIDIPAGRTWESLNPFERWKHSPPENEPAPMTAIQKAVENFDPPEPTSLSSSLGIEHSRKGRSNGSSGSFSVFRAPSTTSLDTGTTNISSGSASQHSVWSHGSRNSRTSFNTFDSFGSNPTKERRRRRRVQTRPSKIDSSLANARMFQCTFCTDTFKSKYDWSRHEKSLHLSLEKWICAPLGDVITDPASGKRKCTYCDALDASRDHLETHNHASCEEKGLEARTFYRKDHLRQHLRLIHNCKMTPSMETWKSEATFIRCRCGFCGAEFTRWQDRVDHLAKEFRNGAKMKDWKGCRGLDPHVAALVTNAMPPYLIGNESKSPFPFSASNTASMAHHVHPLGQMTDLEYTIPTARSKANRTPSPLTQEGLPGQNMTAELHQFNTDMFMAESCDVTTFPGFGTPMGTSAITTPTWASNTTTNSNASPNSNPNIATATCWEILTLRLGRFVRQKMVTEGPGSCTDEKLQAEARRILYNDDDPWNQTAADNPEWLALFKKAHGIVDVPADFDVYDALEDCGVNIHHPPMEAYSMLANNTIPELDCNGKGEPILDGSTNMGLDLGLGTVNECFKYPGWGQIAEMDCEEAHPQIMDGDAGELELFNWDEAMDGAVFNDSAVFNMGCGA</sequence>
<dbReference type="InterPro" id="IPR001356">
    <property type="entry name" value="HD"/>
</dbReference>
<accession>A0A6A6QML6</accession>
<keyword evidence="1 5" id="KW-0238">DNA-binding</keyword>
<evidence type="ECO:0000256" key="3">
    <source>
        <dbReference type="ARBA" id="ARBA00023242"/>
    </source>
</evidence>